<sequence length="431" mass="47514">MHARNTDWTRPQQKTTKIRSTSTTVPTSPFNAATEPSTATASSSSMPSSPVKSTSAPNTGSEARVEVWNDSVIEGAKQLGKFAIALKNNQAAESEMERRKNAVDSFLDYLELQARPSAEEKAALERSFTLYSRDAKEEFRNAIPEPLRARVLAIRGQLQEDDEVTVPDSNIEAAEDASNPPPPTTTALVSTQQQGRRPSALINSSLGVSNVRLPPSDHPIWGQTGIMHGFVHVRGQRDSIRFNPELRSQQRSAKVFGHNNLTPGDWWPLQIVSVFNGAHGHNIQGICGTAEAGAWSIVCSGRSTYSELDRDEGDTLYYSADGSVSNTNPLAVTVVSNSTKALQKSLQTRRAVRVLRSAGNGKGHYYAPSVGIRYDGLYTVVEQAQVLNEKGGLYYRFRLQRIEGQESLDDIKARSPSREQIAQERRIKEWY</sequence>
<evidence type="ECO:0000259" key="4">
    <source>
        <dbReference type="PROSITE" id="PS51015"/>
    </source>
</evidence>
<dbReference type="EMBL" id="MU864969">
    <property type="protein sequence ID" value="KAK4462668.1"/>
    <property type="molecule type" value="Genomic_DNA"/>
</dbReference>
<dbReference type="PROSITE" id="PS51015">
    <property type="entry name" value="YDG"/>
    <property type="match status" value="1"/>
</dbReference>
<dbReference type="InterPro" id="IPR003105">
    <property type="entry name" value="SRA_YDG"/>
</dbReference>
<organism evidence="5 6">
    <name type="scientific">Cladorrhinum samala</name>
    <dbReference type="NCBI Taxonomy" id="585594"/>
    <lineage>
        <taxon>Eukaryota</taxon>
        <taxon>Fungi</taxon>
        <taxon>Dikarya</taxon>
        <taxon>Ascomycota</taxon>
        <taxon>Pezizomycotina</taxon>
        <taxon>Sordariomycetes</taxon>
        <taxon>Sordariomycetidae</taxon>
        <taxon>Sordariales</taxon>
        <taxon>Podosporaceae</taxon>
        <taxon>Cladorrhinum</taxon>
    </lineage>
</organism>
<comment type="subcellular location">
    <subcellularLocation>
        <location evidence="2">Nucleus</location>
    </subcellularLocation>
</comment>
<dbReference type="Pfam" id="PF02182">
    <property type="entry name" value="SAD_SRA"/>
    <property type="match status" value="1"/>
</dbReference>
<keyword evidence="1 2" id="KW-0539">Nucleus</keyword>
<proteinExistence type="predicted"/>
<feature type="compositionally biased region" description="Polar residues" evidence="3">
    <location>
        <begin position="8"/>
        <end position="31"/>
    </location>
</feature>
<dbReference type="PANTHER" id="PTHR14140:SF27">
    <property type="entry name" value="OS04G0289800 PROTEIN"/>
    <property type="match status" value="1"/>
</dbReference>
<dbReference type="SMART" id="SM00466">
    <property type="entry name" value="SRA"/>
    <property type="match status" value="1"/>
</dbReference>
<dbReference type="PANTHER" id="PTHR14140">
    <property type="entry name" value="E3 UBIQUITIN-PROTEIN LIGASE UHRF-RELATED"/>
    <property type="match status" value="1"/>
</dbReference>
<feature type="compositionally biased region" description="Polar residues" evidence="3">
    <location>
        <begin position="185"/>
        <end position="196"/>
    </location>
</feature>
<gene>
    <name evidence="5" type="ORF">QBC42DRAFT_175510</name>
</gene>
<evidence type="ECO:0000256" key="2">
    <source>
        <dbReference type="PROSITE-ProRule" id="PRU00358"/>
    </source>
</evidence>
<reference evidence="5" key="2">
    <citation type="submission" date="2023-06" db="EMBL/GenBank/DDBJ databases">
        <authorList>
            <consortium name="Lawrence Berkeley National Laboratory"/>
            <person name="Mondo S.J."/>
            <person name="Hensen N."/>
            <person name="Bonometti L."/>
            <person name="Westerberg I."/>
            <person name="Brannstrom I.O."/>
            <person name="Guillou S."/>
            <person name="Cros-Aarteil S."/>
            <person name="Calhoun S."/>
            <person name="Haridas S."/>
            <person name="Kuo A."/>
            <person name="Pangilinan J."/>
            <person name="Riley R."/>
            <person name="Labutti K."/>
            <person name="Andreopoulos B."/>
            <person name="Lipzen A."/>
            <person name="Chen C."/>
            <person name="Yanf M."/>
            <person name="Daum C."/>
            <person name="Ng V."/>
            <person name="Clum A."/>
            <person name="Steindorff A."/>
            <person name="Ohm R."/>
            <person name="Martin F."/>
            <person name="Silar P."/>
            <person name="Natvig D."/>
            <person name="Lalanne C."/>
            <person name="Gautier V."/>
            <person name="Ament-Velasquez S.L."/>
            <person name="Kruys A."/>
            <person name="Hutchinson M.I."/>
            <person name="Powell A.J."/>
            <person name="Barry K."/>
            <person name="Miller A.N."/>
            <person name="Grigoriev I.V."/>
            <person name="Debuchy R."/>
            <person name="Gladieux P."/>
            <person name="Thoren M.H."/>
            <person name="Johannesson H."/>
        </authorList>
    </citation>
    <scope>NUCLEOTIDE SEQUENCE</scope>
    <source>
        <strain evidence="5">PSN324</strain>
    </source>
</reference>
<evidence type="ECO:0000313" key="6">
    <source>
        <dbReference type="Proteomes" id="UP001321749"/>
    </source>
</evidence>
<dbReference type="AlphaFoldDB" id="A0AAV9HQN6"/>
<feature type="domain" description="YDG" evidence="4">
    <location>
        <begin position="256"/>
        <end position="401"/>
    </location>
</feature>
<dbReference type="Gene3D" id="2.30.280.10">
    <property type="entry name" value="SRA-YDG"/>
    <property type="match status" value="1"/>
</dbReference>
<feature type="compositionally biased region" description="Low complexity" evidence="3">
    <location>
        <begin position="32"/>
        <end position="56"/>
    </location>
</feature>
<dbReference type="GO" id="GO:0016567">
    <property type="term" value="P:protein ubiquitination"/>
    <property type="evidence" value="ECO:0007669"/>
    <property type="project" value="TreeGrafter"/>
</dbReference>
<evidence type="ECO:0000256" key="3">
    <source>
        <dbReference type="SAM" id="MobiDB-lite"/>
    </source>
</evidence>
<dbReference type="InterPro" id="IPR036987">
    <property type="entry name" value="SRA-YDG_sf"/>
</dbReference>
<evidence type="ECO:0000256" key="1">
    <source>
        <dbReference type="ARBA" id="ARBA00023242"/>
    </source>
</evidence>
<dbReference type="GO" id="GO:0005634">
    <property type="term" value="C:nucleus"/>
    <property type="evidence" value="ECO:0007669"/>
    <property type="project" value="UniProtKB-SubCell"/>
</dbReference>
<dbReference type="Proteomes" id="UP001321749">
    <property type="component" value="Unassembled WGS sequence"/>
</dbReference>
<comment type="caution">
    <text evidence="5">The sequence shown here is derived from an EMBL/GenBank/DDBJ whole genome shotgun (WGS) entry which is preliminary data.</text>
</comment>
<dbReference type="InterPro" id="IPR045134">
    <property type="entry name" value="UHRF1/2-like"/>
</dbReference>
<dbReference type="InterPro" id="IPR015947">
    <property type="entry name" value="PUA-like_sf"/>
</dbReference>
<feature type="region of interest" description="Disordered" evidence="3">
    <location>
        <begin position="172"/>
        <end position="196"/>
    </location>
</feature>
<accession>A0AAV9HQN6</accession>
<dbReference type="GO" id="GO:0044027">
    <property type="term" value="P:negative regulation of gene expression via chromosomal CpG island methylation"/>
    <property type="evidence" value="ECO:0007669"/>
    <property type="project" value="TreeGrafter"/>
</dbReference>
<keyword evidence="6" id="KW-1185">Reference proteome</keyword>
<name>A0AAV9HQN6_9PEZI</name>
<dbReference type="GO" id="GO:0061630">
    <property type="term" value="F:ubiquitin protein ligase activity"/>
    <property type="evidence" value="ECO:0007669"/>
    <property type="project" value="TreeGrafter"/>
</dbReference>
<evidence type="ECO:0000313" key="5">
    <source>
        <dbReference type="EMBL" id="KAK4462668.1"/>
    </source>
</evidence>
<reference evidence="5" key="1">
    <citation type="journal article" date="2023" name="Mol. Phylogenet. Evol.">
        <title>Genome-scale phylogeny and comparative genomics of the fungal order Sordariales.</title>
        <authorList>
            <person name="Hensen N."/>
            <person name="Bonometti L."/>
            <person name="Westerberg I."/>
            <person name="Brannstrom I.O."/>
            <person name="Guillou S."/>
            <person name="Cros-Aarteil S."/>
            <person name="Calhoun S."/>
            <person name="Haridas S."/>
            <person name="Kuo A."/>
            <person name="Mondo S."/>
            <person name="Pangilinan J."/>
            <person name="Riley R."/>
            <person name="LaButti K."/>
            <person name="Andreopoulos B."/>
            <person name="Lipzen A."/>
            <person name="Chen C."/>
            <person name="Yan M."/>
            <person name="Daum C."/>
            <person name="Ng V."/>
            <person name="Clum A."/>
            <person name="Steindorff A."/>
            <person name="Ohm R.A."/>
            <person name="Martin F."/>
            <person name="Silar P."/>
            <person name="Natvig D.O."/>
            <person name="Lalanne C."/>
            <person name="Gautier V."/>
            <person name="Ament-Velasquez S.L."/>
            <person name="Kruys A."/>
            <person name="Hutchinson M.I."/>
            <person name="Powell A.J."/>
            <person name="Barry K."/>
            <person name="Miller A.N."/>
            <person name="Grigoriev I.V."/>
            <person name="Debuchy R."/>
            <person name="Gladieux P."/>
            <person name="Hiltunen Thoren M."/>
            <person name="Johannesson H."/>
        </authorList>
    </citation>
    <scope>NUCLEOTIDE SEQUENCE</scope>
    <source>
        <strain evidence="5">PSN324</strain>
    </source>
</reference>
<protein>
    <submittedName>
        <fullName evidence="5">E3 ubiquitin-protein ligase UHRF1</fullName>
    </submittedName>
</protein>
<feature type="region of interest" description="Disordered" evidence="3">
    <location>
        <begin position="1"/>
        <end position="62"/>
    </location>
</feature>
<dbReference type="SUPFAM" id="SSF88697">
    <property type="entry name" value="PUA domain-like"/>
    <property type="match status" value="1"/>
</dbReference>